<evidence type="ECO:0000256" key="2">
    <source>
        <dbReference type="ARBA" id="ARBA00022801"/>
    </source>
</evidence>
<name>A0A1F6NWC2_9BACT</name>
<dbReference type="AlphaFoldDB" id="A0A1F6NWC2"/>
<feature type="domain" description="Nudix hydrolase" evidence="4">
    <location>
        <begin position="198"/>
        <end position="333"/>
    </location>
</feature>
<dbReference type="SUPFAM" id="SSF52972">
    <property type="entry name" value="ITPase-like"/>
    <property type="match status" value="1"/>
</dbReference>
<gene>
    <name evidence="5" type="ORF">A3J93_00360</name>
</gene>
<comment type="similarity">
    <text evidence="1 3">Belongs to the HAM1 NTPase family.</text>
</comment>
<evidence type="ECO:0000259" key="4">
    <source>
        <dbReference type="PROSITE" id="PS51462"/>
    </source>
</evidence>
<evidence type="ECO:0000313" key="6">
    <source>
        <dbReference type="Proteomes" id="UP000177907"/>
    </source>
</evidence>
<dbReference type="PROSITE" id="PS51462">
    <property type="entry name" value="NUDIX"/>
    <property type="match status" value="1"/>
</dbReference>
<sequence length="344" mass="39177">MKKIPLLIATTNKHKAKEMLSFLGDLPFKFLTLNDLKNVPKAPAEAGKTLEENAILKARYYGEKTGLICLANDTGLFINALKGWPGVISARVGTSGKDRRDRVLAKMKNTKNRQAEFRAVLAIYDPNAESLHTMGGSTKGKITKVPGFDNGFDYDMIFSVSEKNKIYSEMTVTEKNAVSHRGKALIKIKYLLQNIYCAKHIVVPVAIIIKNGKILVTKRNDPHRPEYHERWEFPGGSMEMGETIEENLIREASEEAGYIIEPLEQLKQIYIKEQRYPTWSYQVYLIPYICSISGGTGRYNDAEVLDARFIEPEEMGEMKFVDKNEAMFKKFLPELKQLIKKYHL</sequence>
<dbReference type="PANTHER" id="PTHR11067:SF9">
    <property type="entry name" value="INOSINE TRIPHOSPHATE PYROPHOSPHATASE"/>
    <property type="match status" value="1"/>
</dbReference>
<comment type="caution">
    <text evidence="5">The sequence shown here is derived from an EMBL/GenBank/DDBJ whole genome shotgun (WGS) entry which is preliminary data.</text>
</comment>
<dbReference type="Pfam" id="PF01725">
    <property type="entry name" value="Ham1p_like"/>
    <property type="match status" value="1"/>
</dbReference>
<dbReference type="InterPro" id="IPR000086">
    <property type="entry name" value="NUDIX_hydrolase_dom"/>
</dbReference>
<dbReference type="GO" id="GO:0009143">
    <property type="term" value="P:nucleoside triphosphate catabolic process"/>
    <property type="evidence" value="ECO:0007669"/>
    <property type="project" value="InterPro"/>
</dbReference>
<keyword evidence="2 3" id="KW-0378">Hydrolase</keyword>
<dbReference type="GO" id="GO:0047429">
    <property type="term" value="F:nucleoside triphosphate diphosphatase activity"/>
    <property type="evidence" value="ECO:0007669"/>
    <property type="project" value="InterPro"/>
</dbReference>
<dbReference type="CDD" id="cd00515">
    <property type="entry name" value="HAM1"/>
    <property type="match status" value="1"/>
</dbReference>
<dbReference type="Gene3D" id="3.90.79.10">
    <property type="entry name" value="Nucleoside Triphosphate Pyrophosphohydrolase"/>
    <property type="match status" value="1"/>
</dbReference>
<dbReference type="Proteomes" id="UP000177907">
    <property type="component" value="Unassembled WGS sequence"/>
</dbReference>
<dbReference type="Gene3D" id="3.90.950.10">
    <property type="match status" value="1"/>
</dbReference>
<dbReference type="GO" id="GO:0005829">
    <property type="term" value="C:cytosol"/>
    <property type="evidence" value="ECO:0007669"/>
    <property type="project" value="TreeGrafter"/>
</dbReference>
<evidence type="ECO:0000313" key="5">
    <source>
        <dbReference type="EMBL" id="OGH88181.1"/>
    </source>
</evidence>
<dbReference type="EMBL" id="MFQZ01000005">
    <property type="protein sequence ID" value="OGH88181.1"/>
    <property type="molecule type" value="Genomic_DNA"/>
</dbReference>
<dbReference type="InterPro" id="IPR020476">
    <property type="entry name" value="Nudix_hydrolase"/>
</dbReference>
<evidence type="ECO:0000256" key="1">
    <source>
        <dbReference type="ARBA" id="ARBA00008023"/>
    </source>
</evidence>
<dbReference type="InterPro" id="IPR029001">
    <property type="entry name" value="ITPase-like_fam"/>
</dbReference>
<reference evidence="5 6" key="1">
    <citation type="journal article" date="2016" name="Nat. Commun.">
        <title>Thousands of microbial genomes shed light on interconnected biogeochemical processes in an aquifer system.</title>
        <authorList>
            <person name="Anantharaman K."/>
            <person name="Brown C.T."/>
            <person name="Hug L.A."/>
            <person name="Sharon I."/>
            <person name="Castelle C.J."/>
            <person name="Probst A.J."/>
            <person name="Thomas B.C."/>
            <person name="Singh A."/>
            <person name="Wilkins M.J."/>
            <person name="Karaoz U."/>
            <person name="Brodie E.L."/>
            <person name="Williams K.H."/>
            <person name="Hubbard S.S."/>
            <person name="Banfield J.F."/>
        </authorList>
    </citation>
    <scope>NUCLEOTIDE SEQUENCE [LARGE SCALE GENOMIC DNA]</scope>
</reference>
<dbReference type="Pfam" id="PF00293">
    <property type="entry name" value="NUDIX"/>
    <property type="match status" value="1"/>
</dbReference>
<dbReference type="NCBIfam" id="TIGR00042">
    <property type="entry name" value="RdgB/HAM1 family non-canonical purine NTP pyrophosphatase"/>
    <property type="match status" value="1"/>
</dbReference>
<dbReference type="SUPFAM" id="SSF55811">
    <property type="entry name" value="Nudix"/>
    <property type="match status" value="1"/>
</dbReference>
<organism evidence="5 6">
    <name type="scientific">Candidatus Magasanikbacteria bacterium RIFOXYC2_FULL_42_28</name>
    <dbReference type="NCBI Taxonomy" id="1798704"/>
    <lineage>
        <taxon>Bacteria</taxon>
        <taxon>Candidatus Magasanikiibacteriota</taxon>
    </lineage>
</organism>
<protein>
    <submittedName>
        <fullName evidence="5">Non-canonical purine NTP pyrophosphatase, RdgB/HAM1 family</fullName>
    </submittedName>
</protein>
<dbReference type="InterPro" id="IPR002637">
    <property type="entry name" value="RdgB/HAM1"/>
</dbReference>
<proteinExistence type="inferred from homology"/>
<evidence type="ECO:0000256" key="3">
    <source>
        <dbReference type="RuleBase" id="RU003781"/>
    </source>
</evidence>
<dbReference type="STRING" id="1798704.A3J93_00360"/>
<dbReference type="PANTHER" id="PTHR11067">
    <property type="entry name" value="INOSINE TRIPHOSPHATE PYROPHOSPHATASE/HAM1 PROTEIN"/>
    <property type="match status" value="1"/>
</dbReference>
<accession>A0A1F6NWC2</accession>
<dbReference type="PRINTS" id="PR00502">
    <property type="entry name" value="NUDIXFAMILY"/>
</dbReference>
<dbReference type="InterPro" id="IPR015797">
    <property type="entry name" value="NUDIX_hydrolase-like_dom_sf"/>
</dbReference>